<feature type="compositionally biased region" description="Polar residues" evidence="1">
    <location>
        <begin position="99"/>
        <end position="118"/>
    </location>
</feature>
<accession>A0AAE0KXR2</accession>
<dbReference type="AlphaFoldDB" id="A0AAE0KXR2"/>
<feature type="compositionally biased region" description="Basic residues" evidence="1">
    <location>
        <begin position="382"/>
        <end position="392"/>
    </location>
</feature>
<evidence type="ECO:0000313" key="3">
    <source>
        <dbReference type="Proteomes" id="UP001190700"/>
    </source>
</evidence>
<organism evidence="2 3">
    <name type="scientific">Cymbomonas tetramitiformis</name>
    <dbReference type="NCBI Taxonomy" id="36881"/>
    <lineage>
        <taxon>Eukaryota</taxon>
        <taxon>Viridiplantae</taxon>
        <taxon>Chlorophyta</taxon>
        <taxon>Pyramimonadophyceae</taxon>
        <taxon>Pyramimonadales</taxon>
        <taxon>Pyramimonadaceae</taxon>
        <taxon>Cymbomonas</taxon>
    </lineage>
</organism>
<keyword evidence="3" id="KW-1185">Reference proteome</keyword>
<gene>
    <name evidence="2" type="ORF">CYMTET_26934</name>
</gene>
<feature type="compositionally biased region" description="Polar residues" evidence="1">
    <location>
        <begin position="128"/>
        <end position="140"/>
    </location>
</feature>
<proteinExistence type="predicted"/>
<evidence type="ECO:0000256" key="1">
    <source>
        <dbReference type="SAM" id="MobiDB-lite"/>
    </source>
</evidence>
<feature type="compositionally biased region" description="Gly residues" evidence="1">
    <location>
        <begin position="357"/>
        <end position="366"/>
    </location>
</feature>
<comment type="caution">
    <text evidence="2">The sequence shown here is derived from an EMBL/GenBank/DDBJ whole genome shotgun (WGS) entry which is preliminary data.</text>
</comment>
<dbReference type="EMBL" id="LGRX02014629">
    <property type="protein sequence ID" value="KAK3264320.1"/>
    <property type="molecule type" value="Genomic_DNA"/>
</dbReference>
<dbReference type="Proteomes" id="UP001190700">
    <property type="component" value="Unassembled WGS sequence"/>
</dbReference>
<feature type="region of interest" description="Disordered" evidence="1">
    <location>
        <begin position="79"/>
        <end position="176"/>
    </location>
</feature>
<evidence type="ECO:0000313" key="2">
    <source>
        <dbReference type="EMBL" id="KAK3264320.1"/>
    </source>
</evidence>
<feature type="region of interest" description="Disordered" evidence="1">
    <location>
        <begin position="219"/>
        <end position="301"/>
    </location>
</feature>
<feature type="region of interest" description="Disordered" evidence="1">
    <location>
        <begin position="318"/>
        <end position="412"/>
    </location>
</feature>
<feature type="compositionally biased region" description="Low complexity" evidence="1">
    <location>
        <begin position="367"/>
        <end position="377"/>
    </location>
</feature>
<protein>
    <submittedName>
        <fullName evidence="2">Uncharacterized protein</fullName>
    </submittedName>
</protein>
<sequence>MNAIIRYHRRIFLGLFAGLLFLSGFRHHHHDVDLPSTARSQADWHRGEDVLLTHTKSTDASSSSTTSTVPAILTAGATPALNPSALDAPKQGVAPGLSESASATAANGTVGASHSPPLNQVPVLNDRLANQSTTQNTDQGPASRHRGQVPGGAAHSPSGHHHGRSSAKHDSRSHVQAHALGEASQLDHARASVSMAAASLLGLSLLSSKSTFLPLSPILPPGSTASPPHCRPPAESAATDGEGDEAEPVDTRENDGTVPETDSQRPRATQRRDTGRGHDSRQTHGRHKRPADPGVSFEGGGGMASILQQLVGRNSSQVAANQTAVGTDSADDSASLESRHAGGGDGSASVESRHAGGGESATGGPDGAAVPAADAVPELLSRRHASGTHGTHRCPTNSRRCREQLKEGGAAAAVKVPEPKPMSIPVDLSAMHQTSETLKNFKSLPTIAELQERSRAIVNQARAWD</sequence>
<reference evidence="2 3" key="1">
    <citation type="journal article" date="2015" name="Genome Biol. Evol.">
        <title>Comparative Genomics of a Bacterivorous Green Alga Reveals Evolutionary Causalities and Consequences of Phago-Mixotrophic Mode of Nutrition.</title>
        <authorList>
            <person name="Burns J.A."/>
            <person name="Paasch A."/>
            <person name="Narechania A."/>
            <person name="Kim E."/>
        </authorList>
    </citation>
    <scope>NUCLEOTIDE SEQUENCE [LARGE SCALE GENOMIC DNA]</scope>
    <source>
        <strain evidence="2 3">PLY_AMNH</strain>
    </source>
</reference>
<feature type="compositionally biased region" description="Basic and acidic residues" evidence="1">
    <location>
        <begin position="262"/>
        <end position="282"/>
    </location>
</feature>
<name>A0AAE0KXR2_9CHLO</name>